<dbReference type="Pfam" id="PF09990">
    <property type="entry name" value="DUF2231"/>
    <property type="match status" value="1"/>
</dbReference>
<evidence type="ECO:0000313" key="4">
    <source>
        <dbReference type="EMBL" id="KAI9638655.1"/>
    </source>
</evidence>
<dbReference type="Proteomes" id="UP001164286">
    <property type="component" value="Unassembled WGS sequence"/>
</dbReference>
<reference evidence="4" key="1">
    <citation type="journal article" date="2022" name="G3 (Bethesda)">
        <title>High quality genome of the basidiomycete yeast Dioszegia hungarica PDD-24b-2 isolated from cloud water.</title>
        <authorList>
            <person name="Jarrige D."/>
            <person name="Haridas S."/>
            <person name="Bleykasten-Grosshans C."/>
            <person name="Joly M."/>
            <person name="Nadalig T."/>
            <person name="Sancelme M."/>
            <person name="Vuilleumier S."/>
            <person name="Grigoriev I.V."/>
            <person name="Amato P."/>
            <person name="Bringel F."/>
        </authorList>
    </citation>
    <scope>NUCLEOTIDE SEQUENCE</scope>
    <source>
        <strain evidence="4">PDD-24b-2</strain>
    </source>
</reference>
<evidence type="ECO:0000313" key="5">
    <source>
        <dbReference type="Proteomes" id="UP001164286"/>
    </source>
</evidence>
<keyword evidence="2" id="KW-0812">Transmembrane</keyword>
<evidence type="ECO:0000259" key="3">
    <source>
        <dbReference type="Pfam" id="PF09990"/>
    </source>
</evidence>
<organism evidence="4 5">
    <name type="scientific">Dioszegia hungarica</name>
    <dbReference type="NCBI Taxonomy" id="4972"/>
    <lineage>
        <taxon>Eukaryota</taxon>
        <taxon>Fungi</taxon>
        <taxon>Dikarya</taxon>
        <taxon>Basidiomycota</taxon>
        <taxon>Agaricomycotina</taxon>
        <taxon>Tremellomycetes</taxon>
        <taxon>Tremellales</taxon>
        <taxon>Bulleribasidiaceae</taxon>
        <taxon>Dioszegia</taxon>
    </lineage>
</organism>
<feature type="transmembrane region" description="Helical" evidence="2">
    <location>
        <begin position="74"/>
        <end position="93"/>
    </location>
</feature>
<dbReference type="AlphaFoldDB" id="A0AA38LWR3"/>
<gene>
    <name evidence="4" type="ORF">MKK02DRAFT_32052</name>
</gene>
<accession>A0AA38LWR3</accession>
<name>A0AA38LWR3_9TREE</name>
<dbReference type="RefSeq" id="XP_052948432.1">
    <property type="nucleotide sequence ID" value="XM_053088433.1"/>
</dbReference>
<comment type="caution">
    <text evidence="4">The sequence shown here is derived from an EMBL/GenBank/DDBJ whole genome shotgun (WGS) entry which is preliminary data.</text>
</comment>
<dbReference type="EMBL" id="JAKWFO010000003">
    <property type="protein sequence ID" value="KAI9638655.1"/>
    <property type="molecule type" value="Genomic_DNA"/>
</dbReference>
<feature type="region of interest" description="Disordered" evidence="1">
    <location>
        <begin position="1"/>
        <end position="39"/>
    </location>
</feature>
<keyword evidence="2" id="KW-1133">Transmembrane helix</keyword>
<evidence type="ECO:0000256" key="2">
    <source>
        <dbReference type="SAM" id="Phobius"/>
    </source>
</evidence>
<sequence>MSNNPQDLRKRASEAADSAKDQANRAVNTAEDKANSSPAIRAAEDAVHKGSTFLQGQIPNSDVAMGHPIHPSTVHFPIAFLSAAFGLTSLSLLPTSLYPSSILPATGVIPGLAYYSAAAGVITAAPAIITGLGEAYELIRKERKVKGSWGAVADATWNMSDTGGQKVKTTLTHASMNDMVVALAGYNWYRGAYYPSQALPKWVIYGNALALPALLYSAYLGGKLVYEYAMGVQRQGAGLDIKKQMAKEK</sequence>
<proteinExistence type="predicted"/>
<feature type="compositionally biased region" description="Basic and acidic residues" evidence="1">
    <location>
        <begin position="7"/>
        <end position="23"/>
    </location>
</feature>
<evidence type="ECO:0000256" key="1">
    <source>
        <dbReference type="SAM" id="MobiDB-lite"/>
    </source>
</evidence>
<protein>
    <recommendedName>
        <fullName evidence="3">DUF2231 domain-containing protein</fullName>
    </recommendedName>
</protein>
<dbReference type="InterPro" id="IPR019251">
    <property type="entry name" value="DUF2231_TM"/>
</dbReference>
<feature type="transmembrane region" description="Helical" evidence="2">
    <location>
        <begin position="113"/>
        <end position="136"/>
    </location>
</feature>
<feature type="domain" description="DUF2231" evidence="3">
    <location>
        <begin position="66"/>
        <end position="233"/>
    </location>
</feature>
<dbReference type="GeneID" id="77727638"/>
<keyword evidence="2" id="KW-0472">Membrane</keyword>
<keyword evidence="5" id="KW-1185">Reference proteome</keyword>